<dbReference type="Gene3D" id="2.60.40.2130">
    <property type="entry name" value="F-spondin domain"/>
    <property type="match status" value="2"/>
</dbReference>
<dbReference type="RefSeq" id="WP_010264279.1">
    <property type="nucleotide sequence ID" value="NZ_CAEG01000012.1"/>
</dbReference>
<proteinExistence type="predicted"/>
<gene>
    <name evidence="2" type="ORF">SAMN05444145_10256</name>
</gene>
<keyword evidence="3" id="KW-1185">Reference proteome</keyword>
<sequence length="415" mass="43776">MKKKYFFSAFAAVLLFAGAAFTSCDDDDDNPAPGTRPTIKFENVIPTKNYVQSGSFAAVAPGATTSFTFHAAKGQRLMLAAMYSYSNDLFFAPENPGIELFNDSGVPNTGIIADAVKLWDNGTRVNEQPGPGVNHPGVAQAGVVTEVKGTDAAGHTYLAASSLFQVSLTFDAAQSLFTCTISNISNGTANETPFSGGVFVVSNLLDGKLVMDKPFFSVDQKSGTELTKLAEDGNVEPLKSLVADQTGIVTTLHGAIVVVYTGNTNPIYQLGQKDAQLGLAALAQRGDPAQLKASLEKVPQVRKIYTLTDTAQPGESMECTYEAAANEKVAFATMFGYSNDWFFANGPELNALTKGEVTSKTVLLDDGTAVSQYPGAGNAQFIFGGTVMPEDKAISAVGDTYPVPAVDGIVKITIY</sequence>
<evidence type="ECO:0000313" key="2">
    <source>
        <dbReference type="EMBL" id="SEA17482.1"/>
    </source>
</evidence>
<feature type="chain" id="PRO_5010238259" description="DUF4374 domain-containing protein" evidence="1">
    <location>
        <begin position="23"/>
        <end position="415"/>
    </location>
</feature>
<keyword evidence="1" id="KW-0732">Signal</keyword>
<evidence type="ECO:0000313" key="3">
    <source>
        <dbReference type="Proteomes" id="UP000183253"/>
    </source>
</evidence>
<feature type="signal peptide" evidence="1">
    <location>
        <begin position="1"/>
        <end position="22"/>
    </location>
</feature>
<dbReference type="InterPro" id="IPR038678">
    <property type="entry name" value="Spondin_N_sf"/>
</dbReference>
<dbReference type="AlphaFoldDB" id="A0A1H3Z2E0"/>
<dbReference type="NCBIfam" id="NF038123">
    <property type="entry name" value="NF038123_dom"/>
    <property type="match status" value="2"/>
</dbReference>
<reference evidence="2 3" key="1">
    <citation type="submission" date="2016-10" db="EMBL/GenBank/DDBJ databases">
        <authorList>
            <person name="de Groot N.N."/>
        </authorList>
    </citation>
    <scope>NUCLEOTIDE SEQUENCE [LARGE SCALE GENOMIC DNA]</scope>
    <source>
        <strain evidence="2 3">DSM 25383</strain>
    </source>
</reference>
<dbReference type="PROSITE" id="PS51257">
    <property type="entry name" value="PROKAR_LIPOPROTEIN"/>
    <property type="match status" value="1"/>
</dbReference>
<protein>
    <recommendedName>
        <fullName evidence="4">DUF4374 domain-containing protein</fullName>
    </recommendedName>
</protein>
<dbReference type="Proteomes" id="UP000183253">
    <property type="component" value="Unassembled WGS sequence"/>
</dbReference>
<name>A0A1H3Z2E0_9BACT</name>
<evidence type="ECO:0008006" key="4">
    <source>
        <dbReference type="Google" id="ProtNLM"/>
    </source>
</evidence>
<accession>A0A1H3Z2E0</accession>
<organism evidence="2 3">
    <name type="scientific">Alistipes timonensis JC136</name>
    <dbReference type="NCBI Taxonomy" id="1033731"/>
    <lineage>
        <taxon>Bacteria</taxon>
        <taxon>Pseudomonadati</taxon>
        <taxon>Bacteroidota</taxon>
        <taxon>Bacteroidia</taxon>
        <taxon>Bacteroidales</taxon>
        <taxon>Rikenellaceae</taxon>
        <taxon>Alistipes</taxon>
    </lineage>
</organism>
<dbReference type="OrthoDB" id="1013900at2"/>
<dbReference type="STRING" id="1033731.SAMN05444145_10256"/>
<dbReference type="EMBL" id="FNRI01000002">
    <property type="protein sequence ID" value="SEA17482.1"/>
    <property type="molecule type" value="Genomic_DNA"/>
</dbReference>
<dbReference type="InterPro" id="IPR009465">
    <property type="entry name" value="Spondin_N"/>
</dbReference>
<evidence type="ECO:0000256" key="1">
    <source>
        <dbReference type="SAM" id="SignalP"/>
    </source>
</evidence>